<dbReference type="SUPFAM" id="SSF103473">
    <property type="entry name" value="MFS general substrate transporter"/>
    <property type="match status" value="1"/>
</dbReference>
<dbReference type="EMBL" id="JAPQKH010000003">
    <property type="protein sequence ID" value="KAJ5107454.1"/>
    <property type="molecule type" value="Genomic_DNA"/>
</dbReference>
<sequence>MNGHAGNVSPHETSFWEKDEAAPSFDSTRSLFHRITHPRRSLPPDHERAEIHDWDGPNDPENPFNWSKTYRWLLTITGCFMSIIVALPAGSYSGGQHYMSKQFHVKEKPFNNLMWATTTFQMGAAFLPPIFVPLTESWGRRPGYLVGYSLYWIWMFPSAFAPNFATLIVTRFFGGGAAASTINIVGGMIADIWPGGVARSRPMSLYVFSQITGISLGPFIGGGLQIIHIGNPWRWIFWVQLMWGLLLMPVFWFIMRETRGDVLLSKRARKIRQETGRVVYSRFELETPSALQRLKVSTTRPTRLLLTEPVVLFFTLWVSFAWGTLFLFFDSVSLTFRHNYKMDTFTIGLIELAVSVGAVIGILLNPIQDWLYARSARRDHETSGKPIPEARLYTAIPGSIIFTAGLFWYGWASVGDGKLHWIVPTLGIGCCGVGIYSILLSVLNYITDSYEKYAASALSSTSLGRNIISGFLPLGSLALFDHLGFGWAGTLLGFIGAGLSIVPVVLILKGPAIRRRSPFMRESMFEEDR</sequence>
<dbReference type="PANTHER" id="PTHR23502:SF61">
    <property type="entry name" value="MULTIDRUG TRANSPORTER, PUTATIVE (AFU_ORTHOLOGUE AFUA_3G02780)-RELATED"/>
    <property type="match status" value="1"/>
</dbReference>
<feature type="transmembrane region" description="Helical" evidence="7">
    <location>
        <begin position="310"/>
        <end position="329"/>
    </location>
</feature>
<evidence type="ECO:0000256" key="2">
    <source>
        <dbReference type="ARBA" id="ARBA00008335"/>
    </source>
</evidence>
<feature type="domain" description="Major facilitator superfamily (MFS) profile" evidence="8">
    <location>
        <begin position="74"/>
        <end position="515"/>
    </location>
</feature>
<evidence type="ECO:0000256" key="7">
    <source>
        <dbReference type="SAM" id="Phobius"/>
    </source>
</evidence>
<dbReference type="Gene3D" id="1.20.1250.20">
    <property type="entry name" value="MFS general substrate transporter like domains"/>
    <property type="match status" value="1"/>
</dbReference>
<name>A0A9W9FVZ7_9EURO</name>
<feature type="transmembrane region" description="Helical" evidence="7">
    <location>
        <begin position="421"/>
        <end position="443"/>
    </location>
</feature>
<evidence type="ECO:0000256" key="4">
    <source>
        <dbReference type="ARBA" id="ARBA00022989"/>
    </source>
</evidence>
<dbReference type="Proteomes" id="UP001149165">
    <property type="component" value="Unassembled WGS sequence"/>
</dbReference>
<feature type="transmembrane region" description="Helical" evidence="7">
    <location>
        <begin position="486"/>
        <end position="508"/>
    </location>
</feature>
<evidence type="ECO:0000256" key="1">
    <source>
        <dbReference type="ARBA" id="ARBA00004651"/>
    </source>
</evidence>
<feature type="compositionally biased region" description="Basic and acidic residues" evidence="6">
    <location>
        <begin position="42"/>
        <end position="55"/>
    </location>
</feature>
<feature type="transmembrane region" description="Helical" evidence="7">
    <location>
        <begin position="144"/>
        <end position="160"/>
    </location>
</feature>
<protein>
    <recommendedName>
        <fullName evidence="8">Major facilitator superfamily (MFS) profile domain-containing protein</fullName>
    </recommendedName>
</protein>
<evidence type="ECO:0000313" key="9">
    <source>
        <dbReference type="EMBL" id="KAJ5107454.1"/>
    </source>
</evidence>
<dbReference type="GO" id="GO:0022857">
    <property type="term" value="F:transmembrane transporter activity"/>
    <property type="evidence" value="ECO:0007669"/>
    <property type="project" value="InterPro"/>
</dbReference>
<gene>
    <name evidence="9" type="ORF">N7456_004129</name>
</gene>
<evidence type="ECO:0000259" key="8">
    <source>
        <dbReference type="PROSITE" id="PS50850"/>
    </source>
</evidence>
<dbReference type="GO" id="GO:0005886">
    <property type="term" value="C:plasma membrane"/>
    <property type="evidence" value="ECO:0007669"/>
    <property type="project" value="UniProtKB-SubCell"/>
</dbReference>
<accession>A0A9W9FVZ7</accession>
<feature type="transmembrane region" description="Helical" evidence="7">
    <location>
        <begin position="113"/>
        <end position="132"/>
    </location>
</feature>
<dbReference type="InterPro" id="IPR036259">
    <property type="entry name" value="MFS_trans_sf"/>
</dbReference>
<proteinExistence type="inferred from homology"/>
<comment type="subcellular location">
    <subcellularLocation>
        <location evidence="1">Cell membrane</location>
        <topology evidence="1">Multi-pass membrane protein</topology>
    </subcellularLocation>
</comment>
<dbReference type="Pfam" id="PF07690">
    <property type="entry name" value="MFS_1"/>
    <property type="match status" value="1"/>
</dbReference>
<comment type="similarity">
    <text evidence="2">Belongs to the major facilitator superfamily.</text>
</comment>
<keyword evidence="5 7" id="KW-0472">Membrane</keyword>
<evidence type="ECO:0000256" key="3">
    <source>
        <dbReference type="ARBA" id="ARBA00022692"/>
    </source>
</evidence>
<feature type="transmembrane region" description="Helical" evidence="7">
    <location>
        <begin position="463"/>
        <end position="480"/>
    </location>
</feature>
<organism evidence="9 10">
    <name type="scientific">Penicillium angulare</name>
    <dbReference type="NCBI Taxonomy" id="116970"/>
    <lineage>
        <taxon>Eukaryota</taxon>
        <taxon>Fungi</taxon>
        <taxon>Dikarya</taxon>
        <taxon>Ascomycota</taxon>
        <taxon>Pezizomycotina</taxon>
        <taxon>Eurotiomycetes</taxon>
        <taxon>Eurotiomycetidae</taxon>
        <taxon>Eurotiales</taxon>
        <taxon>Aspergillaceae</taxon>
        <taxon>Penicillium</taxon>
    </lineage>
</organism>
<feature type="region of interest" description="Disordered" evidence="6">
    <location>
        <begin position="1"/>
        <end position="21"/>
    </location>
</feature>
<keyword evidence="3 7" id="KW-0812">Transmembrane</keyword>
<keyword evidence="4 7" id="KW-1133">Transmembrane helix</keyword>
<dbReference type="PROSITE" id="PS50850">
    <property type="entry name" value="MFS"/>
    <property type="match status" value="1"/>
</dbReference>
<feature type="transmembrane region" description="Helical" evidence="7">
    <location>
        <begin position="349"/>
        <end position="371"/>
    </location>
</feature>
<feature type="transmembrane region" description="Helical" evidence="7">
    <location>
        <begin position="205"/>
        <end position="229"/>
    </location>
</feature>
<evidence type="ECO:0000256" key="6">
    <source>
        <dbReference type="SAM" id="MobiDB-lite"/>
    </source>
</evidence>
<reference evidence="9" key="2">
    <citation type="journal article" date="2023" name="IMA Fungus">
        <title>Comparative genomic study of the Penicillium genus elucidates a diverse pangenome and 15 lateral gene transfer events.</title>
        <authorList>
            <person name="Petersen C."/>
            <person name="Sorensen T."/>
            <person name="Nielsen M.R."/>
            <person name="Sondergaard T.E."/>
            <person name="Sorensen J.L."/>
            <person name="Fitzpatrick D.A."/>
            <person name="Frisvad J.C."/>
            <person name="Nielsen K.L."/>
        </authorList>
    </citation>
    <scope>NUCLEOTIDE SEQUENCE</scope>
    <source>
        <strain evidence="9">IBT 30069</strain>
    </source>
</reference>
<reference evidence="9" key="1">
    <citation type="submission" date="2022-11" db="EMBL/GenBank/DDBJ databases">
        <authorList>
            <person name="Petersen C."/>
        </authorList>
    </citation>
    <scope>NUCLEOTIDE SEQUENCE</scope>
    <source>
        <strain evidence="9">IBT 30069</strain>
    </source>
</reference>
<dbReference type="AlphaFoldDB" id="A0A9W9FVZ7"/>
<keyword evidence="10" id="KW-1185">Reference proteome</keyword>
<dbReference type="InterPro" id="IPR011701">
    <property type="entry name" value="MFS"/>
</dbReference>
<feature type="region of interest" description="Disordered" evidence="6">
    <location>
        <begin position="38"/>
        <end position="58"/>
    </location>
</feature>
<feature type="transmembrane region" description="Helical" evidence="7">
    <location>
        <begin position="392"/>
        <end position="409"/>
    </location>
</feature>
<evidence type="ECO:0000313" key="10">
    <source>
        <dbReference type="Proteomes" id="UP001149165"/>
    </source>
</evidence>
<evidence type="ECO:0000256" key="5">
    <source>
        <dbReference type="ARBA" id="ARBA00023136"/>
    </source>
</evidence>
<feature type="transmembrane region" description="Helical" evidence="7">
    <location>
        <begin position="72"/>
        <end position="93"/>
    </location>
</feature>
<dbReference type="PANTHER" id="PTHR23502">
    <property type="entry name" value="MAJOR FACILITATOR SUPERFAMILY"/>
    <property type="match status" value="1"/>
</dbReference>
<dbReference type="FunFam" id="1.20.1250.20:FF:000082">
    <property type="entry name" value="MFS multidrug transporter, putative"/>
    <property type="match status" value="1"/>
</dbReference>
<comment type="caution">
    <text evidence="9">The sequence shown here is derived from an EMBL/GenBank/DDBJ whole genome shotgun (WGS) entry which is preliminary data.</text>
</comment>
<dbReference type="InterPro" id="IPR020846">
    <property type="entry name" value="MFS_dom"/>
</dbReference>
<dbReference type="OrthoDB" id="5403280at2759"/>
<feature type="transmembrane region" description="Helical" evidence="7">
    <location>
        <begin position="172"/>
        <end position="193"/>
    </location>
</feature>
<feature type="transmembrane region" description="Helical" evidence="7">
    <location>
        <begin position="235"/>
        <end position="255"/>
    </location>
</feature>